<proteinExistence type="predicted"/>
<reference evidence="6" key="1">
    <citation type="journal article" date="2019" name="Int. J. Syst. Evol. Microbiol.">
        <title>The Global Catalogue of Microorganisms (GCM) 10K type strain sequencing project: providing services to taxonomists for standard genome sequencing and annotation.</title>
        <authorList>
            <consortium name="The Broad Institute Genomics Platform"/>
            <consortium name="The Broad Institute Genome Sequencing Center for Infectious Disease"/>
            <person name="Wu L."/>
            <person name="Ma J."/>
        </authorList>
    </citation>
    <scope>NUCLEOTIDE SEQUENCE [LARGE SCALE GENOMIC DNA]</scope>
    <source>
        <strain evidence="6">CCTCC AB 2017081</strain>
    </source>
</reference>
<feature type="compositionally biased region" description="Pro residues" evidence="3">
    <location>
        <begin position="132"/>
        <end position="172"/>
    </location>
</feature>
<organism evidence="5 6">
    <name type="scientific">Deinococcus rufus</name>
    <dbReference type="NCBI Taxonomy" id="2136097"/>
    <lineage>
        <taxon>Bacteria</taxon>
        <taxon>Thermotogati</taxon>
        <taxon>Deinococcota</taxon>
        <taxon>Deinococci</taxon>
        <taxon>Deinococcales</taxon>
        <taxon>Deinococcaceae</taxon>
        <taxon>Deinococcus</taxon>
    </lineage>
</organism>
<dbReference type="Gene3D" id="3.40.50.2300">
    <property type="match status" value="1"/>
</dbReference>
<comment type="caution">
    <text evidence="5">The sequence shown here is derived from an EMBL/GenBank/DDBJ whole genome shotgun (WGS) entry which is preliminary data.</text>
</comment>
<dbReference type="PANTHER" id="PTHR44591">
    <property type="entry name" value="STRESS RESPONSE REGULATOR PROTEIN 1"/>
    <property type="match status" value="1"/>
</dbReference>
<sequence length="279" mass="29838">MPQIFIVDDSISVRKALEITFKRHALTSHSAVSGEEALEALQNESTTFDLLMVDVIMPGMSGLELCSTLRRQERFQSMPVILMSGNVDDEIRMQARDAGANAVLRKPFSQDELIPMVEGLLPGRAPATTPEPAGPPPQVAAPAPAPATPVETAPPAPAAPDPEPAPTPPTPAAAPERPVGGAQALIARYQADPHAEALALLDASHKLMGHQGRPLDPKLLSFAAYFVNTARVVGHQFMAESLQTVSLRFQQREIVLHVHADFTLIVVMRSGPDAGKLLN</sequence>
<keyword evidence="1 2" id="KW-0597">Phosphoprotein</keyword>
<dbReference type="SUPFAM" id="SSF52172">
    <property type="entry name" value="CheY-like"/>
    <property type="match status" value="1"/>
</dbReference>
<dbReference type="PANTHER" id="PTHR44591:SF3">
    <property type="entry name" value="RESPONSE REGULATORY DOMAIN-CONTAINING PROTEIN"/>
    <property type="match status" value="1"/>
</dbReference>
<keyword evidence="6" id="KW-1185">Reference proteome</keyword>
<dbReference type="InterPro" id="IPR050595">
    <property type="entry name" value="Bact_response_regulator"/>
</dbReference>
<dbReference type="Proteomes" id="UP001595803">
    <property type="component" value="Unassembled WGS sequence"/>
</dbReference>
<dbReference type="InterPro" id="IPR001789">
    <property type="entry name" value="Sig_transdc_resp-reg_receiver"/>
</dbReference>
<dbReference type="PROSITE" id="PS50110">
    <property type="entry name" value="RESPONSE_REGULATORY"/>
    <property type="match status" value="1"/>
</dbReference>
<name>A0ABV7ZC42_9DEIO</name>
<feature type="domain" description="Response regulatory" evidence="4">
    <location>
        <begin position="3"/>
        <end position="121"/>
    </location>
</feature>
<accession>A0ABV7ZC42</accession>
<evidence type="ECO:0000313" key="5">
    <source>
        <dbReference type="EMBL" id="MFC3834330.1"/>
    </source>
</evidence>
<evidence type="ECO:0000256" key="1">
    <source>
        <dbReference type="ARBA" id="ARBA00022553"/>
    </source>
</evidence>
<dbReference type="SMART" id="SM00448">
    <property type="entry name" value="REC"/>
    <property type="match status" value="1"/>
</dbReference>
<dbReference type="InterPro" id="IPR011006">
    <property type="entry name" value="CheY-like_superfamily"/>
</dbReference>
<evidence type="ECO:0000313" key="6">
    <source>
        <dbReference type="Proteomes" id="UP001595803"/>
    </source>
</evidence>
<feature type="compositionally biased region" description="Low complexity" evidence="3">
    <location>
        <begin position="122"/>
        <end position="131"/>
    </location>
</feature>
<gene>
    <name evidence="5" type="ORF">ACFOSB_15865</name>
</gene>
<feature type="modified residue" description="4-aspartylphosphate" evidence="2">
    <location>
        <position position="54"/>
    </location>
</feature>
<protein>
    <submittedName>
        <fullName evidence="5">Response regulator</fullName>
    </submittedName>
</protein>
<evidence type="ECO:0000259" key="4">
    <source>
        <dbReference type="PROSITE" id="PS50110"/>
    </source>
</evidence>
<feature type="region of interest" description="Disordered" evidence="3">
    <location>
        <begin position="121"/>
        <end position="178"/>
    </location>
</feature>
<dbReference type="Pfam" id="PF00072">
    <property type="entry name" value="Response_reg"/>
    <property type="match status" value="1"/>
</dbReference>
<evidence type="ECO:0000256" key="3">
    <source>
        <dbReference type="SAM" id="MobiDB-lite"/>
    </source>
</evidence>
<dbReference type="EMBL" id="JBHRZG010000022">
    <property type="protein sequence ID" value="MFC3834330.1"/>
    <property type="molecule type" value="Genomic_DNA"/>
</dbReference>
<dbReference type="RefSeq" id="WP_380102864.1">
    <property type="nucleotide sequence ID" value="NZ_JBHRZG010000022.1"/>
</dbReference>
<evidence type="ECO:0000256" key="2">
    <source>
        <dbReference type="PROSITE-ProRule" id="PRU00169"/>
    </source>
</evidence>